<feature type="region of interest" description="Disordered" evidence="15">
    <location>
        <begin position="236"/>
        <end position="474"/>
    </location>
</feature>
<dbReference type="InterPro" id="IPR002921">
    <property type="entry name" value="Fungal_lipase-type"/>
</dbReference>
<evidence type="ECO:0000313" key="18">
    <source>
        <dbReference type="EMBL" id="CAK0782103.1"/>
    </source>
</evidence>
<feature type="compositionally biased region" description="Basic and acidic residues" evidence="15">
    <location>
        <begin position="603"/>
        <end position="619"/>
    </location>
</feature>
<feature type="transmembrane region" description="Helical" evidence="16">
    <location>
        <begin position="40"/>
        <end position="66"/>
    </location>
</feature>
<evidence type="ECO:0000256" key="2">
    <source>
        <dbReference type="ARBA" id="ARBA00004651"/>
    </source>
</evidence>
<accession>A0AAV1I679</accession>
<dbReference type="Proteomes" id="UP001314263">
    <property type="component" value="Unassembled WGS sequence"/>
</dbReference>
<feature type="compositionally biased region" description="Polar residues" evidence="15">
    <location>
        <begin position="567"/>
        <end position="576"/>
    </location>
</feature>
<keyword evidence="7" id="KW-0378">Hydrolase</keyword>
<comment type="catalytic activity">
    <reaction evidence="13">
        <text>a 1,2-diacyl-sn-glycerol + H2O = a 2-acylglycerol + a fatty acid + H(+)</text>
        <dbReference type="Rhea" id="RHEA:33275"/>
        <dbReference type="ChEBI" id="CHEBI:15377"/>
        <dbReference type="ChEBI" id="CHEBI:15378"/>
        <dbReference type="ChEBI" id="CHEBI:17389"/>
        <dbReference type="ChEBI" id="CHEBI:17815"/>
        <dbReference type="ChEBI" id="CHEBI:28868"/>
        <dbReference type="EC" id="3.1.1.116"/>
    </reaction>
    <physiologicalReaction direction="left-to-right" evidence="13">
        <dbReference type="Rhea" id="RHEA:33276"/>
    </physiologicalReaction>
</comment>
<feature type="compositionally biased region" description="Basic and acidic residues" evidence="15">
    <location>
        <begin position="903"/>
        <end position="917"/>
    </location>
</feature>
<dbReference type="PANTHER" id="PTHR45792">
    <property type="entry name" value="DIACYLGLYCEROL LIPASE HOMOLOG-RELATED"/>
    <property type="match status" value="1"/>
</dbReference>
<keyword evidence="6" id="KW-0479">Metal-binding</keyword>
<feature type="compositionally biased region" description="Basic and acidic residues" evidence="15">
    <location>
        <begin position="340"/>
        <end position="351"/>
    </location>
</feature>
<keyword evidence="11" id="KW-0443">Lipid metabolism</keyword>
<name>A0AAV1I679_9CHLO</name>
<dbReference type="Gene3D" id="3.40.50.1820">
    <property type="entry name" value="alpha/beta hydrolase"/>
    <property type="match status" value="1"/>
</dbReference>
<feature type="domain" description="Fungal lipase-type" evidence="17">
    <location>
        <begin position="1130"/>
        <end position="1299"/>
    </location>
</feature>
<feature type="compositionally biased region" description="Basic and acidic residues" evidence="15">
    <location>
        <begin position="877"/>
        <end position="888"/>
    </location>
</feature>
<evidence type="ECO:0000256" key="1">
    <source>
        <dbReference type="ARBA" id="ARBA00001913"/>
    </source>
</evidence>
<evidence type="ECO:0000256" key="7">
    <source>
        <dbReference type="ARBA" id="ARBA00022801"/>
    </source>
</evidence>
<dbReference type="GO" id="GO:0016298">
    <property type="term" value="F:lipase activity"/>
    <property type="evidence" value="ECO:0007669"/>
    <property type="project" value="TreeGrafter"/>
</dbReference>
<feature type="compositionally biased region" description="Basic and acidic residues" evidence="15">
    <location>
        <begin position="318"/>
        <end position="333"/>
    </location>
</feature>
<proteinExistence type="predicted"/>
<comment type="cofactor">
    <cofactor evidence="1">
        <name>Ca(2+)</name>
        <dbReference type="ChEBI" id="CHEBI:29108"/>
    </cofactor>
</comment>
<dbReference type="CDD" id="cd00519">
    <property type="entry name" value="Lipase_3"/>
    <property type="match status" value="1"/>
</dbReference>
<feature type="region of interest" description="Disordered" evidence="15">
    <location>
        <begin position="871"/>
        <end position="945"/>
    </location>
</feature>
<evidence type="ECO:0000256" key="8">
    <source>
        <dbReference type="ARBA" id="ARBA00022837"/>
    </source>
</evidence>
<feature type="compositionally biased region" description="Basic and acidic residues" evidence="15">
    <location>
        <begin position="669"/>
        <end position="696"/>
    </location>
</feature>
<feature type="transmembrane region" description="Helical" evidence="16">
    <location>
        <begin position="7"/>
        <end position="28"/>
    </location>
</feature>
<dbReference type="InterPro" id="IPR029058">
    <property type="entry name" value="AB_hydrolase_fold"/>
</dbReference>
<keyword evidence="4" id="KW-0597">Phosphoprotein</keyword>
<dbReference type="EMBL" id="CAUYUE010000006">
    <property type="protein sequence ID" value="CAK0782103.1"/>
    <property type="molecule type" value="Genomic_DNA"/>
</dbReference>
<feature type="compositionally biased region" description="Polar residues" evidence="15">
    <location>
        <begin position="586"/>
        <end position="602"/>
    </location>
</feature>
<keyword evidence="19" id="KW-1185">Reference proteome</keyword>
<keyword evidence="8" id="KW-0106">Calcium</keyword>
<feature type="compositionally biased region" description="Basic and acidic residues" evidence="15">
    <location>
        <begin position="781"/>
        <end position="794"/>
    </location>
</feature>
<evidence type="ECO:0000256" key="14">
    <source>
        <dbReference type="ARBA" id="ARBA00026104"/>
    </source>
</evidence>
<feature type="compositionally biased region" description="Basic and acidic residues" evidence="15">
    <location>
        <begin position="707"/>
        <end position="718"/>
    </location>
</feature>
<dbReference type="SUPFAM" id="SSF53474">
    <property type="entry name" value="alpha/beta-Hydrolases"/>
    <property type="match status" value="1"/>
</dbReference>
<keyword evidence="5 16" id="KW-0812">Transmembrane</keyword>
<dbReference type="EC" id="3.1.1.116" evidence="14"/>
<feature type="compositionally biased region" description="Basic residues" evidence="15">
    <location>
        <begin position="630"/>
        <end position="641"/>
    </location>
</feature>
<feature type="compositionally biased region" description="Polar residues" evidence="15">
    <location>
        <begin position="301"/>
        <end position="316"/>
    </location>
</feature>
<evidence type="ECO:0000256" key="12">
    <source>
        <dbReference type="ARBA" id="ARBA00023136"/>
    </source>
</evidence>
<dbReference type="GO" id="GO:0046872">
    <property type="term" value="F:metal ion binding"/>
    <property type="evidence" value="ECO:0007669"/>
    <property type="project" value="UniProtKB-KW"/>
</dbReference>
<evidence type="ECO:0000256" key="9">
    <source>
        <dbReference type="ARBA" id="ARBA00022963"/>
    </source>
</evidence>
<feature type="compositionally biased region" description="Basic and acidic residues" evidence="15">
    <location>
        <begin position="642"/>
        <end position="651"/>
    </location>
</feature>
<dbReference type="PANTHER" id="PTHR45792:SF8">
    <property type="entry name" value="DIACYLGLYCEROL LIPASE-ALPHA"/>
    <property type="match status" value="1"/>
</dbReference>
<feature type="compositionally biased region" description="Polar residues" evidence="15">
    <location>
        <begin position="531"/>
        <end position="551"/>
    </location>
</feature>
<sequence>MVPVPCILGSIFHGAWIIVFIGLGRHFHIWASCVGEGTHYVVTTAGLMSVFALCLVGELLLAILGCQGTPLEISKRRLVVPILYGQAVVWIGQIFFMLYGTVVVTSLAPDCGVGAEQGIVQRIASAMVWSTWIFSVILWLTIFLVYNAYPERSKTETWEKRLTCISWMFGCYKTMIQQVEGRSAPLTSVAQWMSGLFGHADLTPSDLVAALVLTAAAQQQRRRLHIKSALDEKLGSITEASSDDPPGQNSTTRDDGAQMYTGIDARTLNKKTSNKGSPSSSRTHSRRGSNEDGPRLGIQSPAGSNGDAHSTPSSALRHSFESKRKADVNHQGHMEAITEQSEHGSRSDGRSLRHNSSSGHKTDARSLPHNSSGKKSERSLLHDSSGKESNMSLPRELSGKESDGSLRQIQEGEAIPDCPGQPMQEQSANSAVIDLLSTKSHVSEPLLWRSSGEEPVLGDPPSREDSLLGHMPSVNPAADKELEFDCAIAAVSGGELGSCRADAGQRNTLERVSEGENAARDEASRDGAESAPSNQARQGSEPTSASQTGQSSDRRRSSEQGAPLESPGQSLGSRPGQSLGDRPGQSLGSNRQQRNVSGGSSMSREDIREHAANIMDRMKSSVQPLPANKKDRKKMKKKLKKSSRDENTEEHTDSEEEAVPQAREGTSLDIRRGIERRLQHLDSHGSHRDPVREDRPSSSISEPSGSSEREREYEHEHASGAQEGAAGPVDVRRGPKENPYSDIKEEDATDKQPGIMDKVKGKAESLGVISGSGHVNAGDEEGQKRLKPPDKDSMTVKVPVQHSRSASSIGPIWNDGDCGSEHSQAGGASRVGEERRRVDEERRRASELRPCEADDSLGVLERVGNYLGSWVGLSPVSEHEGEKEEKHKALTPAYSTQGAAAADGRDLEDGRPPERDSTTSQSEQQDQPSELQNFGQGSNGPDMKTVSLSQVDAMTLRDFERKASEGTDGMNPSDFRKSGTFPQRHRISEQFPVVLTPSEQVSEEVQELNIDMEPGDIVDDILGRRKSVAFLTLKEAADYARFACAAYAVFEYEDVEERDDDGHPVLQKGVKICGAMNPKSKLKTYATVVREIAEVAGISEKDVLYISPSNEALAHLPYMIALDRKRKAVVLALRGTMSMADIVTDAVAHPEQIDDWLPPTFAKNTRRDQGMAFGHCGIVAAASAVLADLEKRGILKTLLGDGEDRREAQEEGGTRGEKVGAKMQQEIDVKGFKLVVTGHSLGAGAAALISLKLRDSFDSLKCWAFSPPGGLVSETLLPALREWCISVVCGKDAVPRMTTNTLARLMDEMVTALARARHHKLRVLIGGWWRKANRPPAHDIFLDYDHIPREPRIFLENYYKSVERRRKERDMYPPGRVIFIRPLKQLVGRRHRAGPRRLEKGWDAVWVTPKELIAEGILISGKMLHDHLIQSTIISALDKVIQKHPANPNPKKKDRRRRLHKKGDNDPVELAEIVVDGPEQQAPI</sequence>
<comment type="subcellular location">
    <subcellularLocation>
        <location evidence="2">Cell membrane</location>
        <topology evidence="2">Multi-pass membrane protein</topology>
    </subcellularLocation>
</comment>
<dbReference type="GO" id="GO:0005886">
    <property type="term" value="C:plasma membrane"/>
    <property type="evidence" value="ECO:0007669"/>
    <property type="project" value="UniProtKB-SubCell"/>
</dbReference>
<gene>
    <name evidence="18" type="ORF">CVIRNUC_005560</name>
</gene>
<feature type="compositionally biased region" description="Basic residues" evidence="15">
    <location>
        <begin position="1450"/>
        <end position="1461"/>
    </location>
</feature>
<feature type="transmembrane region" description="Helical" evidence="16">
    <location>
        <begin position="119"/>
        <end position="146"/>
    </location>
</feature>
<keyword evidence="9" id="KW-0442">Lipid degradation</keyword>
<feature type="compositionally biased region" description="Basic and acidic residues" evidence="15">
    <location>
        <begin position="508"/>
        <end position="528"/>
    </location>
</feature>
<feature type="compositionally biased region" description="Low complexity" evidence="15">
    <location>
        <begin position="918"/>
        <end position="930"/>
    </location>
</feature>
<protein>
    <recommendedName>
        <fullName evidence="14">sn-1-specific diacylglycerol lipase</fullName>
        <ecNumber evidence="14">3.1.1.116</ecNumber>
    </recommendedName>
</protein>
<evidence type="ECO:0000256" key="10">
    <source>
        <dbReference type="ARBA" id="ARBA00022989"/>
    </source>
</evidence>
<evidence type="ECO:0000256" key="16">
    <source>
        <dbReference type="SAM" id="Phobius"/>
    </source>
</evidence>
<feature type="transmembrane region" description="Helical" evidence="16">
    <location>
        <begin position="78"/>
        <end position="99"/>
    </location>
</feature>
<evidence type="ECO:0000256" key="3">
    <source>
        <dbReference type="ARBA" id="ARBA00022475"/>
    </source>
</evidence>
<feature type="compositionally biased region" description="Basic and acidic residues" evidence="15">
    <location>
        <begin position="374"/>
        <end position="386"/>
    </location>
</feature>
<reference evidence="18 19" key="1">
    <citation type="submission" date="2023-10" db="EMBL/GenBank/DDBJ databases">
        <authorList>
            <person name="Maclean D."/>
            <person name="Macfadyen A."/>
        </authorList>
    </citation>
    <scope>NUCLEOTIDE SEQUENCE [LARGE SCALE GENOMIC DNA]</scope>
</reference>
<feature type="region of interest" description="Disordered" evidence="15">
    <location>
        <begin position="1443"/>
        <end position="1484"/>
    </location>
</feature>
<evidence type="ECO:0000313" key="19">
    <source>
        <dbReference type="Proteomes" id="UP001314263"/>
    </source>
</evidence>
<comment type="caution">
    <text evidence="18">The sequence shown here is derived from an EMBL/GenBank/DDBJ whole genome shotgun (WGS) entry which is preliminary data.</text>
</comment>
<dbReference type="Pfam" id="PF01764">
    <property type="entry name" value="Lipase_3"/>
    <property type="match status" value="1"/>
</dbReference>
<evidence type="ECO:0000256" key="4">
    <source>
        <dbReference type="ARBA" id="ARBA00022553"/>
    </source>
</evidence>
<evidence type="ECO:0000256" key="6">
    <source>
        <dbReference type="ARBA" id="ARBA00022723"/>
    </source>
</evidence>
<evidence type="ECO:0000256" key="5">
    <source>
        <dbReference type="ARBA" id="ARBA00022692"/>
    </source>
</evidence>
<feature type="compositionally biased region" description="Low complexity" evidence="15">
    <location>
        <begin position="697"/>
        <end position="706"/>
    </location>
</feature>
<organism evidence="18 19">
    <name type="scientific">Coccomyxa viridis</name>
    <dbReference type="NCBI Taxonomy" id="1274662"/>
    <lineage>
        <taxon>Eukaryota</taxon>
        <taxon>Viridiplantae</taxon>
        <taxon>Chlorophyta</taxon>
        <taxon>core chlorophytes</taxon>
        <taxon>Trebouxiophyceae</taxon>
        <taxon>Trebouxiophyceae incertae sedis</taxon>
        <taxon>Coccomyxaceae</taxon>
        <taxon>Coccomyxa</taxon>
    </lineage>
</organism>
<feature type="compositionally biased region" description="Basic and acidic residues" evidence="15">
    <location>
        <begin position="831"/>
        <end position="852"/>
    </location>
</feature>
<feature type="region of interest" description="Disordered" evidence="15">
    <location>
        <begin position="497"/>
        <end position="853"/>
    </location>
</feature>
<evidence type="ECO:0000256" key="15">
    <source>
        <dbReference type="SAM" id="MobiDB-lite"/>
    </source>
</evidence>
<evidence type="ECO:0000256" key="13">
    <source>
        <dbReference type="ARBA" id="ARBA00024531"/>
    </source>
</evidence>
<keyword evidence="10 16" id="KW-1133">Transmembrane helix</keyword>
<dbReference type="InterPro" id="IPR052214">
    <property type="entry name" value="DAG_Lipase-Related"/>
</dbReference>
<keyword evidence="3" id="KW-1003">Cell membrane</keyword>
<evidence type="ECO:0000256" key="11">
    <source>
        <dbReference type="ARBA" id="ARBA00023098"/>
    </source>
</evidence>
<keyword evidence="12 16" id="KW-0472">Membrane</keyword>
<dbReference type="GO" id="GO:0016042">
    <property type="term" value="P:lipid catabolic process"/>
    <property type="evidence" value="ECO:0007669"/>
    <property type="project" value="UniProtKB-KW"/>
</dbReference>
<evidence type="ECO:0000259" key="17">
    <source>
        <dbReference type="Pfam" id="PF01764"/>
    </source>
</evidence>